<dbReference type="SMART" id="SM00530">
    <property type="entry name" value="HTH_XRE"/>
    <property type="match status" value="1"/>
</dbReference>
<dbReference type="AlphaFoldDB" id="A0A1G8L5H7"/>
<dbReference type="PROSITE" id="PS50943">
    <property type="entry name" value="HTH_CROC1"/>
    <property type="match status" value="1"/>
</dbReference>
<organism evidence="2 3">
    <name type="scientific">Desulfosporosinus hippei DSM 8344</name>
    <dbReference type="NCBI Taxonomy" id="1121419"/>
    <lineage>
        <taxon>Bacteria</taxon>
        <taxon>Bacillati</taxon>
        <taxon>Bacillota</taxon>
        <taxon>Clostridia</taxon>
        <taxon>Eubacteriales</taxon>
        <taxon>Desulfitobacteriaceae</taxon>
        <taxon>Desulfosporosinus</taxon>
    </lineage>
</organism>
<dbReference type="SUPFAM" id="SSF47413">
    <property type="entry name" value="lambda repressor-like DNA-binding domains"/>
    <property type="match status" value="1"/>
</dbReference>
<dbReference type="Proteomes" id="UP000198656">
    <property type="component" value="Unassembled WGS sequence"/>
</dbReference>
<dbReference type="STRING" id="1121419.SAMN05443529_1456"/>
<evidence type="ECO:0000313" key="3">
    <source>
        <dbReference type="Proteomes" id="UP000198656"/>
    </source>
</evidence>
<protein>
    <submittedName>
        <fullName evidence="2">Cro/C1-type HTH DNA-binding domain-containing protein</fullName>
    </submittedName>
</protein>
<accession>A0A1G8L5H7</accession>
<proteinExistence type="predicted"/>
<evidence type="ECO:0000313" key="2">
    <source>
        <dbReference type="EMBL" id="SDI50958.1"/>
    </source>
</evidence>
<reference evidence="3" key="1">
    <citation type="submission" date="2016-10" db="EMBL/GenBank/DDBJ databases">
        <authorList>
            <person name="Varghese N."/>
            <person name="Submissions S."/>
        </authorList>
    </citation>
    <scope>NUCLEOTIDE SEQUENCE [LARGE SCALE GENOMIC DNA]</scope>
    <source>
        <strain evidence="3">DSM 8344</strain>
    </source>
</reference>
<dbReference type="OrthoDB" id="9781521at2"/>
<dbReference type="InterPro" id="IPR001387">
    <property type="entry name" value="Cro/C1-type_HTH"/>
</dbReference>
<dbReference type="InterPro" id="IPR010982">
    <property type="entry name" value="Lambda_DNA-bd_dom_sf"/>
</dbReference>
<name>A0A1G8L5H7_9FIRM</name>
<sequence>MDTRQAVANRIVELCKERNITPNALSYRAAVPQSTIKSILNNESLNPGIVTIKKLCDGLEISLSDFFNTDIFSNLEQELT</sequence>
<keyword evidence="2" id="KW-0238">DNA-binding</keyword>
<dbReference type="EMBL" id="FNCP01000045">
    <property type="protein sequence ID" value="SDI50958.1"/>
    <property type="molecule type" value="Genomic_DNA"/>
</dbReference>
<dbReference type="Gene3D" id="1.10.260.40">
    <property type="entry name" value="lambda repressor-like DNA-binding domains"/>
    <property type="match status" value="1"/>
</dbReference>
<gene>
    <name evidence="2" type="ORF">SAMN05443529_1456</name>
</gene>
<keyword evidence="3" id="KW-1185">Reference proteome</keyword>
<dbReference type="Pfam" id="PF13443">
    <property type="entry name" value="HTH_26"/>
    <property type="match status" value="1"/>
</dbReference>
<dbReference type="GO" id="GO:0003677">
    <property type="term" value="F:DNA binding"/>
    <property type="evidence" value="ECO:0007669"/>
    <property type="project" value="UniProtKB-KW"/>
</dbReference>
<feature type="domain" description="HTH cro/C1-type" evidence="1">
    <location>
        <begin position="11"/>
        <end position="66"/>
    </location>
</feature>
<evidence type="ECO:0000259" key="1">
    <source>
        <dbReference type="PROSITE" id="PS50943"/>
    </source>
</evidence>
<dbReference type="RefSeq" id="WP_092335757.1">
    <property type="nucleotide sequence ID" value="NZ_FNCP01000045.1"/>
</dbReference>